<evidence type="ECO:0000313" key="4">
    <source>
        <dbReference type="Proteomes" id="UP000029833"/>
    </source>
</evidence>
<dbReference type="InterPro" id="IPR011008">
    <property type="entry name" value="Dimeric_a/b-barrel"/>
</dbReference>
<reference evidence="3 4" key="1">
    <citation type="submission" date="2013-10" db="EMBL/GenBank/DDBJ databases">
        <authorList>
            <person name="Wang G."/>
            <person name="Zhuang W."/>
        </authorList>
    </citation>
    <scope>NUCLEOTIDE SEQUENCE [LARGE SCALE GENOMIC DNA]</scope>
    <source>
        <strain evidence="3 4">DSM 20118</strain>
    </source>
</reference>
<feature type="domain" description="YCII-related" evidence="2">
    <location>
        <begin position="1"/>
        <end position="107"/>
    </location>
</feature>
<evidence type="ECO:0000256" key="1">
    <source>
        <dbReference type="ARBA" id="ARBA00007689"/>
    </source>
</evidence>
<evidence type="ECO:0000313" key="3">
    <source>
        <dbReference type="EMBL" id="KGM00498.1"/>
    </source>
</evidence>
<sequence>MQYMLLIAAVPDAPAHEPDRTPPTAWVEEMQQRGVDRGGYRLRLPDEACTVRVQRGETLVVHGPYAEAAEQVAGIGIIEAADLDEAIEIAAKHPSAGQGAIEIRPLWAE</sequence>
<dbReference type="AlphaFoldDB" id="A0A0A0B308"/>
<comment type="similarity">
    <text evidence="1">Belongs to the YciI family.</text>
</comment>
<accession>A0A0A0B308</accession>
<dbReference type="SUPFAM" id="SSF54909">
    <property type="entry name" value="Dimeric alpha+beta barrel"/>
    <property type="match status" value="1"/>
</dbReference>
<dbReference type="InterPro" id="IPR005545">
    <property type="entry name" value="YCII"/>
</dbReference>
<proteinExistence type="inferred from homology"/>
<comment type="caution">
    <text evidence="3">The sequence shown here is derived from an EMBL/GenBank/DDBJ whole genome shotgun (WGS) entry which is preliminary data.</text>
</comment>
<dbReference type="Pfam" id="PF03795">
    <property type="entry name" value="YCII"/>
    <property type="match status" value="1"/>
</dbReference>
<dbReference type="Proteomes" id="UP000029833">
    <property type="component" value="Unassembled WGS sequence"/>
</dbReference>
<dbReference type="OrthoDB" id="668782at2"/>
<dbReference type="Gene3D" id="3.30.70.1060">
    <property type="entry name" value="Dimeric alpha+beta barrel"/>
    <property type="match status" value="1"/>
</dbReference>
<dbReference type="STRING" id="1408250.Q760_08325"/>
<protein>
    <recommendedName>
        <fullName evidence="2">YCII-related domain-containing protein</fullName>
    </recommendedName>
</protein>
<organism evidence="3 4">
    <name type="scientific">Cellulomonas cellasea DSM 20118</name>
    <dbReference type="NCBI Taxonomy" id="1408250"/>
    <lineage>
        <taxon>Bacteria</taxon>
        <taxon>Bacillati</taxon>
        <taxon>Actinomycetota</taxon>
        <taxon>Actinomycetes</taxon>
        <taxon>Micrococcales</taxon>
        <taxon>Cellulomonadaceae</taxon>
        <taxon>Cellulomonas</taxon>
    </lineage>
</organism>
<dbReference type="PANTHER" id="PTHR35174:SF3">
    <property type="entry name" value="BLL7171 PROTEIN"/>
    <property type="match status" value="1"/>
</dbReference>
<dbReference type="RefSeq" id="WP_034635282.1">
    <property type="nucleotide sequence ID" value="NZ_AXNT01000198.1"/>
</dbReference>
<dbReference type="PANTHER" id="PTHR35174">
    <property type="entry name" value="BLL7171 PROTEIN-RELATED"/>
    <property type="match status" value="1"/>
</dbReference>
<evidence type="ECO:0000259" key="2">
    <source>
        <dbReference type="Pfam" id="PF03795"/>
    </source>
</evidence>
<keyword evidence="4" id="KW-1185">Reference proteome</keyword>
<gene>
    <name evidence="3" type="ORF">Q760_08325</name>
</gene>
<name>A0A0A0B308_9CELL</name>
<dbReference type="EMBL" id="AXNT01000198">
    <property type="protein sequence ID" value="KGM00498.1"/>
    <property type="molecule type" value="Genomic_DNA"/>
</dbReference>